<gene>
    <name evidence="2" type="ORF">S12H4_36495</name>
</gene>
<protein>
    <submittedName>
        <fullName evidence="2">Uncharacterized protein</fullName>
    </submittedName>
</protein>
<feature type="region of interest" description="Disordered" evidence="1">
    <location>
        <begin position="1"/>
        <end position="32"/>
    </location>
</feature>
<name>X1UH35_9ZZZZ</name>
<sequence length="82" mass="8446">MMAKQSGRGGVTEEAPAETKAPRGKQGHHVEAGWGDIGEVECPGCSQPLAIGSTARVAICANCGEKVSVKRVGEKPVASEEE</sequence>
<organism evidence="2">
    <name type="scientific">marine sediment metagenome</name>
    <dbReference type="NCBI Taxonomy" id="412755"/>
    <lineage>
        <taxon>unclassified sequences</taxon>
        <taxon>metagenomes</taxon>
        <taxon>ecological metagenomes</taxon>
    </lineage>
</organism>
<evidence type="ECO:0000256" key="1">
    <source>
        <dbReference type="SAM" id="MobiDB-lite"/>
    </source>
</evidence>
<evidence type="ECO:0000313" key="2">
    <source>
        <dbReference type="EMBL" id="GAI91654.1"/>
    </source>
</evidence>
<dbReference type="EMBL" id="BARW01021759">
    <property type="protein sequence ID" value="GAI91654.1"/>
    <property type="molecule type" value="Genomic_DNA"/>
</dbReference>
<dbReference type="AlphaFoldDB" id="X1UH35"/>
<accession>X1UH35</accession>
<proteinExistence type="predicted"/>
<reference evidence="2" key="1">
    <citation type="journal article" date="2014" name="Front. Microbiol.">
        <title>High frequency of phylogenetically diverse reductive dehalogenase-homologous genes in deep subseafloor sedimentary metagenomes.</title>
        <authorList>
            <person name="Kawai M."/>
            <person name="Futagami T."/>
            <person name="Toyoda A."/>
            <person name="Takaki Y."/>
            <person name="Nishi S."/>
            <person name="Hori S."/>
            <person name="Arai W."/>
            <person name="Tsubouchi T."/>
            <person name="Morono Y."/>
            <person name="Uchiyama I."/>
            <person name="Ito T."/>
            <person name="Fujiyama A."/>
            <person name="Inagaki F."/>
            <person name="Takami H."/>
        </authorList>
    </citation>
    <scope>NUCLEOTIDE SEQUENCE</scope>
    <source>
        <strain evidence="2">Expedition CK06-06</strain>
    </source>
</reference>
<comment type="caution">
    <text evidence="2">The sequence shown here is derived from an EMBL/GenBank/DDBJ whole genome shotgun (WGS) entry which is preliminary data.</text>
</comment>